<protein>
    <submittedName>
        <fullName evidence="1">Uncharacterized protein</fullName>
    </submittedName>
</protein>
<evidence type="ECO:0000313" key="1">
    <source>
        <dbReference type="EMBL" id="KDR78637.1"/>
    </source>
</evidence>
<accession>A0A067T8E7</accession>
<sequence>MRRVGRVAYLSTELHRRSWQEARNRCRHDRSRLHTDMYLMAASLSYLSVASQPHSQFDESLTATNSQLHPTSRQYSICIPAMAPIQNTLK</sequence>
<organism evidence="1 2">
    <name type="scientific">Galerina marginata (strain CBS 339.88)</name>
    <dbReference type="NCBI Taxonomy" id="685588"/>
    <lineage>
        <taxon>Eukaryota</taxon>
        <taxon>Fungi</taxon>
        <taxon>Dikarya</taxon>
        <taxon>Basidiomycota</taxon>
        <taxon>Agaricomycotina</taxon>
        <taxon>Agaricomycetes</taxon>
        <taxon>Agaricomycetidae</taxon>
        <taxon>Agaricales</taxon>
        <taxon>Agaricineae</taxon>
        <taxon>Strophariaceae</taxon>
        <taxon>Galerina</taxon>
    </lineage>
</organism>
<name>A0A067T8E7_GALM3</name>
<keyword evidence="2" id="KW-1185">Reference proteome</keyword>
<proteinExistence type="predicted"/>
<gene>
    <name evidence="1" type="ORF">GALMADRAFT_1259451</name>
</gene>
<dbReference type="AlphaFoldDB" id="A0A067T8E7"/>
<evidence type="ECO:0000313" key="2">
    <source>
        <dbReference type="Proteomes" id="UP000027222"/>
    </source>
</evidence>
<dbReference type="EMBL" id="KL142374">
    <property type="protein sequence ID" value="KDR78637.1"/>
    <property type="molecule type" value="Genomic_DNA"/>
</dbReference>
<dbReference type="Proteomes" id="UP000027222">
    <property type="component" value="Unassembled WGS sequence"/>
</dbReference>
<dbReference type="HOGENOM" id="CLU_2441017_0_0_1"/>
<reference evidence="2" key="1">
    <citation type="journal article" date="2014" name="Proc. Natl. Acad. Sci. U.S.A.">
        <title>Extensive sampling of basidiomycete genomes demonstrates inadequacy of the white-rot/brown-rot paradigm for wood decay fungi.</title>
        <authorList>
            <person name="Riley R."/>
            <person name="Salamov A.A."/>
            <person name="Brown D.W."/>
            <person name="Nagy L.G."/>
            <person name="Floudas D."/>
            <person name="Held B.W."/>
            <person name="Levasseur A."/>
            <person name="Lombard V."/>
            <person name="Morin E."/>
            <person name="Otillar R."/>
            <person name="Lindquist E.A."/>
            <person name="Sun H."/>
            <person name="LaButti K.M."/>
            <person name="Schmutz J."/>
            <person name="Jabbour D."/>
            <person name="Luo H."/>
            <person name="Baker S.E."/>
            <person name="Pisabarro A.G."/>
            <person name="Walton J.D."/>
            <person name="Blanchette R.A."/>
            <person name="Henrissat B."/>
            <person name="Martin F."/>
            <person name="Cullen D."/>
            <person name="Hibbett D.S."/>
            <person name="Grigoriev I.V."/>
        </authorList>
    </citation>
    <scope>NUCLEOTIDE SEQUENCE [LARGE SCALE GENOMIC DNA]</scope>
    <source>
        <strain evidence="2">CBS 339.88</strain>
    </source>
</reference>